<sequence length="145" mass="16190">LFDAGEPINRQFPFGQEPDRYALVAADGSQILPDRHKPFVFAYVQAGCAGLVYGKPHQPLVEQLRHLRLSRLIEESELFDESTGELKPPTEVVNQRDLMEIELMAQACRMARGADLQPVLVADGSLVPFALLTSRNLAYDAERLL</sequence>
<name>A0A2M8Q764_9CHLR</name>
<feature type="non-terminal residue" evidence="1">
    <location>
        <position position="145"/>
    </location>
</feature>
<feature type="non-terminal residue" evidence="1">
    <location>
        <position position="1"/>
    </location>
</feature>
<proteinExistence type="predicted"/>
<organism evidence="1 2">
    <name type="scientific">Candidatus Thermofonsia Clade 3 bacterium</name>
    <dbReference type="NCBI Taxonomy" id="2364212"/>
    <lineage>
        <taxon>Bacteria</taxon>
        <taxon>Bacillati</taxon>
        <taxon>Chloroflexota</taxon>
        <taxon>Candidatus Thermofontia</taxon>
        <taxon>Candidatus Thermofonsia Clade 3</taxon>
    </lineage>
</organism>
<evidence type="ECO:0000313" key="2">
    <source>
        <dbReference type="Proteomes" id="UP000230790"/>
    </source>
</evidence>
<protein>
    <recommendedName>
        <fullName evidence="3">NurA domain-containing protein</fullName>
    </recommendedName>
</protein>
<dbReference type="AlphaFoldDB" id="A0A2M8Q764"/>
<accession>A0A2M8Q764</accession>
<reference evidence="1 2" key="1">
    <citation type="submission" date="2017-11" db="EMBL/GenBank/DDBJ databases">
        <title>Evolution of Phototrophy in the Chloroflexi Phylum Driven by Horizontal Gene Transfer.</title>
        <authorList>
            <person name="Ward L.M."/>
            <person name="Hemp J."/>
            <person name="Shih P.M."/>
            <person name="Mcglynn S.E."/>
            <person name="Fischer W."/>
        </authorList>
    </citation>
    <scope>NUCLEOTIDE SEQUENCE [LARGE SCALE GENOMIC DNA]</scope>
    <source>
        <strain evidence="1">JP3_7</strain>
    </source>
</reference>
<gene>
    <name evidence="1" type="ORF">CUN48_17805</name>
</gene>
<dbReference type="EMBL" id="PGTN01000882">
    <property type="protein sequence ID" value="PJF45651.1"/>
    <property type="molecule type" value="Genomic_DNA"/>
</dbReference>
<dbReference type="Proteomes" id="UP000230790">
    <property type="component" value="Unassembled WGS sequence"/>
</dbReference>
<comment type="caution">
    <text evidence="1">The sequence shown here is derived from an EMBL/GenBank/DDBJ whole genome shotgun (WGS) entry which is preliminary data.</text>
</comment>
<evidence type="ECO:0000313" key="1">
    <source>
        <dbReference type="EMBL" id="PJF45651.1"/>
    </source>
</evidence>
<evidence type="ECO:0008006" key="3">
    <source>
        <dbReference type="Google" id="ProtNLM"/>
    </source>
</evidence>